<organism evidence="1">
    <name type="scientific">uncultured Sphingomonas sp</name>
    <dbReference type="NCBI Taxonomy" id="158754"/>
    <lineage>
        <taxon>Bacteria</taxon>
        <taxon>Pseudomonadati</taxon>
        <taxon>Pseudomonadota</taxon>
        <taxon>Alphaproteobacteria</taxon>
        <taxon>Sphingomonadales</taxon>
        <taxon>Sphingomonadaceae</taxon>
        <taxon>Sphingomonas</taxon>
        <taxon>environmental samples</taxon>
    </lineage>
</organism>
<gene>
    <name evidence="1" type="ORF">AVDCRST_MAG09-994</name>
</gene>
<name>A0A6J4SPS2_9SPHN</name>
<dbReference type="EMBL" id="CADCVZ010000015">
    <property type="protein sequence ID" value="CAA9500849.1"/>
    <property type="molecule type" value="Genomic_DNA"/>
</dbReference>
<dbReference type="AlphaFoldDB" id="A0A6J4SPS2"/>
<evidence type="ECO:0000313" key="1">
    <source>
        <dbReference type="EMBL" id="CAA9500849.1"/>
    </source>
</evidence>
<accession>A0A6J4SPS2</accession>
<dbReference type="RefSeq" id="WP_294172390.1">
    <property type="nucleotide sequence ID" value="NZ_CADCVZ010000015.1"/>
</dbReference>
<proteinExistence type="predicted"/>
<protein>
    <submittedName>
        <fullName evidence="1">Uncharacterized protein</fullName>
    </submittedName>
</protein>
<sequence>MRWPAALALLLAGCDGGEQATAIDGSSPQSFQRTTEAARSDLPVGDRLDYDRALASVGTRRFADDDKAALARTTFDGMTAAQVVADYRARQQ</sequence>
<reference evidence="1" key="1">
    <citation type="submission" date="2020-02" db="EMBL/GenBank/DDBJ databases">
        <authorList>
            <person name="Meier V. D."/>
        </authorList>
    </citation>
    <scope>NUCLEOTIDE SEQUENCE</scope>
    <source>
        <strain evidence="1">AVDCRST_MAG09</strain>
    </source>
</reference>